<dbReference type="Proteomes" id="UP000237347">
    <property type="component" value="Unassembled WGS sequence"/>
</dbReference>
<reference evidence="2 3" key="1">
    <citation type="journal article" date="2018" name="Sci. Data">
        <title>The draft genome sequence of cork oak.</title>
        <authorList>
            <person name="Ramos A.M."/>
            <person name="Usie A."/>
            <person name="Barbosa P."/>
            <person name="Barros P.M."/>
            <person name="Capote T."/>
            <person name="Chaves I."/>
            <person name="Simoes F."/>
            <person name="Abreu I."/>
            <person name="Carrasquinho I."/>
            <person name="Faro C."/>
            <person name="Guimaraes J.B."/>
            <person name="Mendonca D."/>
            <person name="Nobrega F."/>
            <person name="Rodrigues L."/>
            <person name="Saibo N.J.M."/>
            <person name="Varela M.C."/>
            <person name="Egas C."/>
            <person name="Matos J."/>
            <person name="Miguel C.M."/>
            <person name="Oliveira M.M."/>
            <person name="Ricardo C.P."/>
            <person name="Goncalves S."/>
        </authorList>
    </citation>
    <scope>NUCLEOTIDE SEQUENCE [LARGE SCALE GENOMIC DNA]</scope>
    <source>
        <strain evidence="3">cv. HL8</strain>
    </source>
</reference>
<dbReference type="PROSITE" id="PS50404">
    <property type="entry name" value="GST_NTER"/>
    <property type="match status" value="1"/>
</dbReference>
<feature type="domain" description="GST N-terminal" evidence="1">
    <location>
        <begin position="109"/>
        <end position="159"/>
    </location>
</feature>
<organism evidence="2 3">
    <name type="scientific">Quercus suber</name>
    <name type="common">Cork oak</name>
    <dbReference type="NCBI Taxonomy" id="58331"/>
    <lineage>
        <taxon>Eukaryota</taxon>
        <taxon>Viridiplantae</taxon>
        <taxon>Streptophyta</taxon>
        <taxon>Embryophyta</taxon>
        <taxon>Tracheophyta</taxon>
        <taxon>Spermatophyta</taxon>
        <taxon>Magnoliopsida</taxon>
        <taxon>eudicotyledons</taxon>
        <taxon>Gunneridae</taxon>
        <taxon>Pentapetalae</taxon>
        <taxon>rosids</taxon>
        <taxon>fabids</taxon>
        <taxon>Fagales</taxon>
        <taxon>Fagaceae</taxon>
        <taxon>Quercus</taxon>
    </lineage>
</organism>
<accession>A0AAW0IU46</accession>
<evidence type="ECO:0000313" key="3">
    <source>
        <dbReference type="Proteomes" id="UP000237347"/>
    </source>
</evidence>
<gene>
    <name evidence="2" type="primary">GSTZ_6</name>
    <name evidence="2" type="ORF">CFP56_042467</name>
</gene>
<evidence type="ECO:0000313" key="2">
    <source>
        <dbReference type="EMBL" id="KAK7817706.1"/>
    </source>
</evidence>
<dbReference type="AlphaFoldDB" id="A0AAW0IU46"/>
<dbReference type="InterPro" id="IPR004045">
    <property type="entry name" value="Glutathione_S-Trfase_N"/>
</dbReference>
<dbReference type="SUPFAM" id="SSF52833">
    <property type="entry name" value="Thioredoxin-like"/>
    <property type="match status" value="1"/>
</dbReference>
<proteinExistence type="predicted"/>
<dbReference type="Gene3D" id="3.40.30.10">
    <property type="entry name" value="Glutaredoxin"/>
    <property type="match status" value="1"/>
</dbReference>
<dbReference type="EMBL" id="PKMF04000866">
    <property type="protein sequence ID" value="KAK7817706.1"/>
    <property type="molecule type" value="Genomic_DNA"/>
</dbReference>
<dbReference type="InterPro" id="IPR036249">
    <property type="entry name" value="Thioredoxin-like_sf"/>
</dbReference>
<evidence type="ECO:0000259" key="1">
    <source>
        <dbReference type="PROSITE" id="PS50404"/>
    </source>
</evidence>
<sequence length="159" mass="18291">MCELCGKEEETSCHLFWFCDHARGVWTSSKLVLQFEISRSWNFLDVVENLQRREQSYPGLLEKVIMVCWSIWKNRNALQLGGKGKAGRSLVRGALYLEGESGSGSGEVKKLKLYSFRWSTCSFRVRIALNFKRLKYEYKSVNLSKGEQFIPGGTKTSKF</sequence>
<dbReference type="Pfam" id="PF02798">
    <property type="entry name" value="GST_N"/>
    <property type="match status" value="1"/>
</dbReference>
<protein>
    <submittedName>
        <fullName evidence="2">Glutathione s-transferase zeta class</fullName>
    </submittedName>
</protein>
<name>A0AAW0IU46_QUESU</name>
<comment type="caution">
    <text evidence="2">The sequence shown here is derived from an EMBL/GenBank/DDBJ whole genome shotgun (WGS) entry which is preliminary data.</text>
</comment>
<keyword evidence="3" id="KW-1185">Reference proteome</keyword>